<dbReference type="OrthoDB" id="10261408at2759"/>
<dbReference type="PROSITE" id="PS51457">
    <property type="entry name" value="BEN"/>
    <property type="match status" value="1"/>
</dbReference>
<name>H3ARS8_LATCH</name>
<dbReference type="SMART" id="SM01025">
    <property type="entry name" value="BEN"/>
    <property type="match status" value="1"/>
</dbReference>
<keyword evidence="1" id="KW-1017">Isopeptide bond</keyword>
<dbReference type="Proteomes" id="UP000008672">
    <property type="component" value="Unassembled WGS sequence"/>
</dbReference>
<feature type="region of interest" description="Disordered" evidence="4">
    <location>
        <begin position="147"/>
        <end position="170"/>
    </location>
</feature>
<dbReference type="InterPro" id="IPR013087">
    <property type="entry name" value="Znf_C2H2_type"/>
</dbReference>
<dbReference type="Ensembl" id="ENSLACT00000012442.1">
    <property type="protein sequence ID" value="ENSLACP00000012349.1"/>
    <property type="gene ID" value="ENSLACG00000010873.1"/>
</dbReference>
<feature type="domain" description="BEN" evidence="7">
    <location>
        <begin position="353"/>
        <end position="445"/>
    </location>
</feature>
<evidence type="ECO:0000256" key="1">
    <source>
        <dbReference type="ARBA" id="ARBA00022499"/>
    </source>
</evidence>
<feature type="region of interest" description="Disordered" evidence="4">
    <location>
        <begin position="223"/>
        <end position="274"/>
    </location>
</feature>
<dbReference type="eggNOG" id="KOG1721">
    <property type="taxonomic scope" value="Eukaryota"/>
</dbReference>
<dbReference type="InterPro" id="IPR011333">
    <property type="entry name" value="SKP1/BTB/POZ_sf"/>
</dbReference>
<feature type="domain" description="BTB" evidence="5">
    <location>
        <begin position="24"/>
        <end position="91"/>
    </location>
</feature>
<dbReference type="PROSITE" id="PS50157">
    <property type="entry name" value="ZINC_FINGER_C2H2_2"/>
    <property type="match status" value="1"/>
</dbReference>
<dbReference type="GO" id="GO:0000981">
    <property type="term" value="F:DNA-binding transcription factor activity, RNA polymerase II-specific"/>
    <property type="evidence" value="ECO:0007669"/>
    <property type="project" value="TreeGrafter"/>
</dbReference>
<dbReference type="PANTHER" id="PTHR46105">
    <property type="entry name" value="AGAP004733-PA"/>
    <property type="match status" value="1"/>
</dbReference>
<dbReference type="KEGG" id="lcm:102356313"/>
<dbReference type="EMBL" id="AFYH01111834">
    <property type="status" value="NOT_ANNOTATED_CDS"/>
    <property type="molecule type" value="Genomic_DNA"/>
</dbReference>
<reference evidence="8" key="3">
    <citation type="submission" date="2025-09" db="UniProtKB">
        <authorList>
            <consortium name="Ensembl"/>
        </authorList>
    </citation>
    <scope>IDENTIFICATION</scope>
</reference>
<dbReference type="InterPro" id="IPR050457">
    <property type="entry name" value="ZnFinger_BTB_dom_contain"/>
</dbReference>
<feature type="compositionally biased region" description="Basic and acidic residues" evidence="4">
    <location>
        <begin position="155"/>
        <end position="170"/>
    </location>
</feature>
<dbReference type="GeneTree" id="ENSGT00940000157501"/>
<keyword evidence="3" id="KW-0863">Zinc-finger</keyword>
<evidence type="ECO:0000259" key="5">
    <source>
        <dbReference type="PROSITE" id="PS50097"/>
    </source>
</evidence>
<reference evidence="9" key="1">
    <citation type="submission" date="2011-08" db="EMBL/GenBank/DDBJ databases">
        <title>The draft genome of Latimeria chalumnae.</title>
        <authorList>
            <person name="Di Palma F."/>
            <person name="Alfoldi J."/>
            <person name="Johnson J."/>
            <person name="Berlin A."/>
            <person name="Gnerre S."/>
            <person name="Jaffe D."/>
            <person name="MacCallum I."/>
            <person name="Young S."/>
            <person name="Walker B.J."/>
            <person name="Lander E."/>
            <person name="Lindblad-Toh K."/>
        </authorList>
    </citation>
    <scope>NUCLEOTIDE SEQUENCE [LARGE SCALE GENOMIC DNA]</scope>
    <source>
        <strain evidence="9">Wild caught</strain>
    </source>
</reference>
<dbReference type="SUPFAM" id="SSF54695">
    <property type="entry name" value="POZ domain"/>
    <property type="match status" value="1"/>
</dbReference>
<organism evidence="8 9">
    <name type="scientific">Latimeria chalumnae</name>
    <name type="common">Coelacanth</name>
    <dbReference type="NCBI Taxonomy" id="7897"/>
    <lineage>
        <taxon>Eukaryota</taxon>
        <taxon>Metazoa</taxon>
        <taxon>Chordata</taxon>
        <taxon>Craniata</taxon>
        <taxon>Vertebrata</taxon>
        <taxon>Euteleostomi</taxon>
        <taxon>Coelacanthiformes</taxon>
        <taxon>Coelacanthidae</taxon>
        <taxon>Latimeria</taxon>
    </lineage>
</organism>
<dbReference type="GO" id="GO:0000978">
    <property type="term" value="F:RNA polymerase II cis-regulatory region sequence-specific DNA binding"/>
    <property type="evidence" value="ECO:0007669"/>
    <property type="project" value="TreeGrafter"/>
</dbReference>
<protein>
    <submittedName>
        <fullName evidence="8">Uncharacterized protein</fullName>
    </submittedName>
</protein>
<dbReference type="InterPro" id="IPR018379">
    <property type="entry name" value="BEN_domain"/>
</dbReference>
<dbReference type="HOGENOM" id="CLU_582605_0_0_1"/>
<dbReference type="Gene3D" id="3.30.160.60">
    <property type="entry name" value="Classic Zinc Finger"/>
    <property type="match status" value="1"/>
</dbReference>
<feature type="compositionally biased region" description="Basic and acidic residues" evidence="4">
    <location>
        <begin position="257"/>
        <end position="273"/>
    </location>
</feature>
<feature type="domain" description="C2H2-type" evidence="6">
    <location>
        <begin position="199"/>
        <end position="227"/>
    </location>
</feature>
<dbReference type="Pfam" id="PF00651">
    <property type="entry name" value="BTB"/>
    <property type="match status" value="1"/>
</dbReference>
<dbReference type="Gene3D" id="1.10.10.2590">
    <property type="entry name" value="BEN domain"/>
    <property type="match status" value="1"/>
</dbReference>
<evidence type="ECO:0000259" key="7">
    <source>
        <dbReference type="PROSITE" id="PS51457"/>
    </source>
</evidence>
<evidence type="ECO:0000256" key="3">
    <source>
        <dbReference type="PROSITE-ProRule" id="PRU00042"/>
    </source>
</evidence>
<evidence type="ECO:0000313" key="9">
    <source>
        <dbReference type="Proteomes" id="UP000008672"/>
    </source>
</evidence>
<dbReference type="Bgee" id="ENSLACG00000010873">
    <property type="expression patterns" value="Expressed in chordate pharynx and 5 other cell types or tissues"/>
</dbReference>
<dbReference type="InterPro" id="IPR000210">
    <property type="entry name" value="BTB/POZ_dom"/>
</dbReference>
<evidence type="ECO:0000256" key="2">
    <source>
        <dbReference type="ARBA" id="ARBA00022843"/>
    </source>
</evidence>
<proteinExistence type="predicted"/>
<keyword evidence="9" id="KW-1185">Reference proteome</keyword>
<keyword evidence="3" id="KW-0479">Metal-binding</keyword>
<evidence type="ECO:0000259" key="6">
    <source>
        <dbReference type="PROSITE" id="PS50157"/>
    </source>
</evidence>
<reference evidence="8" key="2">
    <citation type="submission" date="2025-08" db="UniProtKB">
        <authorList>
            <consortium name="Ensembl"/>
        </authorList>
    </citation>
    <scope>IDENTIFICATION</scope>
</reference>
<dbReference type="GO" id="GO:0008270">
    <property type="term" value="F:zinc ion binding"/>
    <property type="evidence" value="ECO:0007669"/>
    <property type="project" value="UniProtKB-KW"/>
</dbReference>
<evidence type="ECO:0000256" key="4">
    <source>
        <dbReference type="SAM" id="MobiDB-lite"/>
    </source>
</evidence>
<dbReference type="PANTHER" id="PTHR46105:SF28">
    <property type="entry name" value="ZINC FINGER PROTEIN 37-LIKE"/>
    <property type="match status" value="1"/>
</dbReference>
<keyword evidence="3" id="KW-0862">Zinc</keyword>
<dbReference type="AlphaFoldDB" id="H3ARS8"/>
<sequence length="469" mass="52345">MSLFTHCSHVLQQLRGQLEYGFLCDCAITIGDVHFRVHRAVLAACSAYFHKLFITQPLTSSVFHLNPKQVRPNDFDLILQMMYTGKTESPITEPENLRAAMLFLKFYNIPEFLGPAAQTGDTLVPSFAGDNQMLYGVEVYNGVKRTEPLGTDANADQKRTGSPEDERPRRRESYMCICGEEFSNPDDCLAHMDSHGKLYCCPKCQEEFYTTEEQEAHIKRCTVGSKPDSRESQNEGNCQDMSDASEEGESGSAPDSEVERTEPSKLRGLKLEPEDPNLLELQGIKVVHVSQETEEMVIDAFPQPRRIAEDYELEAGCGGQTQSPQGALSAPLPGVFEDQTLPRKHRMVELVQGTKVFLYESQLVLAKSSARSPTSLARLLLDVFFTREDQARSNLSGENGLNQLNPRIVNAIMAYSISQGQYPPTKTAVIKTALRNKLGCLRAPSRLRAAVRKESESFRQQAGLKNEPL</sequence>
<keyword evidence="2" id="KW-0832">Ubl conjugation</keyword>
<dbReference type="SMART" id="SM00225">
    <property type="entry name" value="BTB"/>
    <property type="match status" value="1"/>
</dbReference>
<dbReference type="InParanoid" id="H3ARS8"/>
<gene>
    <name evidence="8" type="primary">LOC102356313</name>
</gene>
<evidence type="ECO:0000313" key="8">
    <source>
        <dbReference type="Ensembl" id="ENSLACP00000012349.1"/>
    </source>
</evidence>
<dbReference type="PROSITE" id="PS50097">
    <property type="entry name" value="BTB"/>
    <property type="match status" value="1"/>
</dbReference>
<dbReference type="Gene3D" id="3.30.710.10">
    <property type="entry name" value="Potassium Channel Kv1.1, Chain A"/>
    <property type="match status" value="1"/>
</dbReference>
<accession>H3ARS8</accession>